<evidence type="ECO:0000256" key="3">
    <source>
        <dbReference type="ARBA" id="ARBA00022989"/>
    </source>
</evidence>
<dbReference type="Pfam" id="PF00520">
    <property type="entry name" value="Ion_trans"/>
    <property type="match status" value="2"/>
</dbReference>
<feature type="transmembrane region" description="Helical" evidence="6">
    <location>
        <begin position="279"/>
        <end position="298"/>
    </location>
</feature>
<evidence type="ECO:0000259" key="7">
    <source>
        <dbReference type="Pfam" id="PF00520"/>
    </source>
</evidence>
<dbReference type="PANTHER" id="PTHR46141">
    <property type="entry name" value="SODIUM LEAK CHANNEL NON-SELECTIVE PROTEIN"/>
    <property type="match status" value="1"/>
</dbReference>
<dbReference type="SUPFAM" id="SSF81324">
    <property type="entry name" value="Voltage-gated potassium channels"/>
    <property type="match status" value="2"/>
</dbReference>
<dbReference type="FunFam" id="1.20.120.350:FF:000030">
    <property type="entry name" value="sodium leak channel non-selective protein"/>
    <property type="match status" value="1"/>
</dbReference>
<feature type="domain" description="Ion transport" evidence="7">
    <location>
        <begin position="158"/>
        <end position="426"/>
    </location>
</feature>
<accession>A0A914VXL5</accession>
<dbReference type="InterPro" id="IPR027359">
    <property type="entry name" value="Volt_channel_dom_sf"/>
</dbReference>
<name>A0A914VXL5_9BILA</name>
<feature type="transmembrane region" description="Helical" evidence="6">
    <location>
        <begin position="513"/>
        <end position="534"/>
    </location>
</feature>
<dbReference type="WBParaSite" id="PSAMB.scaffold25size111298.g886.t1">
    <property type="protein sequence ID" value="PSAMB.scaffold25size111298.g886.t1"/>
    <property type="gene ID" value="PSAMB.scaffold25size111298.g886"/>
</dbReference>
<sequence length="923" mass="105823">MASGKKQRGWVSAGGVVGRRAVLDSANCVERQWCCRNNFVSATRLWATCAAVAAPRPSNGPTGYGVSSPIVAAAALLRRRLTKAAAISSAMLARKSSYQKGRESQGLLDGMLTDEQAEAVDTMWLASDLMQNVFKYACFMSMVSVSANTPETIKWWPPLGLIVFGVDGLITLLFSVEAIAKINRKGLVRTERSYFRDRWCLFDFTMLIFHWLSVSLQSYELAGRLFPHLNWTYQDWYGAIRSPRPLIMIRFIRSVIKFQLPRNRIQQILKRSSQQIQNVTIFFLFFMALYGILGVQFFGRMDYHCVLPGTNVSNVTISDLAIPDALCSEKGKGGYECPAHMECLKLDLRPKEEGYYGMFNDFAISVFTVYMAASQEGWVYVMYDCIDSMPAWWAFVYFITLIFFMAWLVKNVFIAVITETFAEIRVQFSQIWASREVVAEEDFRQILERSEDGWRLVTIDADKPEGRAPKACQDFLRSTTFQILMMLMVLSNAIVNATFVHHHDASDKPRKRIYYYIECGFTMLFNIECLFKVFCNGWRGYIRRGQHKFELVLCIGSTLNIIKPLYDLNIFTYFQVFRISRLIKASPMLEDFVYKIFGPGKKLGGLILFTVVLLIITSAISLQLFCYVPNLDKFRTFPEALMSMFQILTQEGWADTVVEVMRKTNDSAVPFVAVYFVAYHLFVTLIVLSLFVAVILDNLEMDEELKKIKQLKAREQTSSMRTKLPWRLRIFERFPNRPQMVRLKRIPNEFPLPKVRDSFTRQFADDDAEEGDETPCKNSFAGSKSLLERAYHVRKKQKQIRRLRQIGQLSSKSSVTFVVEESNKTRALLSDSTGAIPTLGRFGTNKYGRKDPTKSRHGPHASMKVKQMYEHLKENGDLVRPSDSAPKKDLKHGEIDIKAIEQKRQHAEITRNRIEVSEPLFNA</sequence>
<feature type="transmembrane region" description="Helical" evidence="6">
    <location>
        <begin position="603"/>
        <end position="625"/>
    </location>
</feature>
<dbReference type="GO" id="GO:0032224">
    <property type="term" value="P:positive regulation of synaptic transmission, cholinergic"/>
    <property type="evidence" value="ECO:0007669"/>
    <property type="project" value="TreeGrafter"/>
</dbReference>
<evidence type="ECO:0000313" key="9">
    <source>
        <dbReference type="WBParaSite" id="PSAMB.scaffold25size111298.g886.t1"/>
    </source>
</evidence>
<dbReference type="GO" id="GO:0005261">
    <property type="term" value="F:monoatomic cation channel activity"/>
    <property type="evidence" value="ECO:0007669"/>
    <property type="project" value="InterPro"/>
</dbReference>
<feature type="transmembrane region" description="Helical" evidence="6">
    <location>
        <begin position="392"/>
        <end position="409"/>
    </location>
</feature>
<dbReference type="PANTHER" id="PTHR46141:SF1">
    <property type="entry name" value="SODIUM LEAK CHANNEL NALCN"/>
    <property type="match status" value="1"/>
</dbReference>
<feature type="region of interest" description="Disordered" evidence="5">
    <location>
        <begin position="840"/>
        <end position="861"/>
    </location>
</feature>
<protein>
    <submittedName>
        <fullName evidence="9">Ion transport domain-containing protein</fullName>
    </submittedName>
</protein>
<evidence type="ECO:0000256" key="2">
    <source>
        <dbReference type="ARBA" id="ARBA00022692"/>
    </source>
</evidence>
<reference evidence="9" key="1">
    <citation type="submission" date="2022-11" db="UniProtKB">
        <authorList>
            <consortium name="WormBaseParasite"/>
        </authorList>
    </citation>
    <scope>IDENTIFICATION</scope>
</reference>
<keyword evidence="8" id="KW-1185">Reference proteome</keyword>
<dbReference type="InterPro" id="IPR028823">
    <property type="entry name" value="NALCN"/>
</dbReference>
<keyword evidence="3 6" id="KW-1133">Transmembrane helix</keyword>
<keyword evidence="2 6" id="KW-0812">Transmembrane</keyword>
<dbReference type="Gene3D" id="1.20.120.350">
    <property type="entry name" value="Voltage-gated potassium channels. Chain C"/>
    <property type="match status" value="2"/>
</dbReference>
<dbReference type="FunFam" id="1.10.287.70:FF:000066">
    <property type="entry name" value="Sodium leak channel non-selective protein"/>
    <property type="match status" value="1"/>
</dbReference>
<comment type="subcellular location">
    <subcellularLocation>
        <location evidence="1">Membrane</location>
        <topology evidence="1">Multi-pass membrane protein</topology>
    </subcellularLocation>
</comment>
<feature type="domain" description="Ion transport" evidence="7">
    <location>
        <begin position="479"/>
        <end position="703"/>
    </location>
</feature>
<dbReference type="InterPro" id="IPR005821">
    <property type="entry name" value="Ion_trans_dom"/>
</dbReference>
<evidence type="ECO:0000256" key="5">
    <source>
        <dbReference type="SAM" id="MobiDB-lite"/>
    </source>
</evidence>
<keyword evidence="4 6" id="KW-0472">Membrane</keyword>
<dbReference type="GO" id="GO:0032230">
    <property type="term" value="P:positive regulation of synaptic transmission, GABAergic"/>
    <property type="evidence" value="ECO:0007669"/>
    <property type="project" value="TreeGrafter"/>
</dbReference>
<dbReference type="GO" id="GO:0005886">
    <property type="term" value="C:plasma membrane"/>
    <property type="evidence" value="ECO:0007669"/>
    <property type="project" value="TreeGrafter"/>
</dbReference>
<organism evidence="8 9">
    <name type="scientific">Plectus sambesii</name>
    <dbReference type="NCBI Taxonomy" id="2011161"/>
    <lineage>
        <taxon>Eukaryota</taxon>
        <taxon>Metazoa</taxon>
        <taxon>Ecdysozoa</taxon>
        <taxon>Nematoda</taxon>
        <taxon>Chromadorea</taxon>
        <taxon>Plectida</taxon>
        <taxon>Plectina</taxon>
        <taxon>Plectoidea</taxon>
        <taxon>Plectidae</taxon>
        <taxon>Plectus</taxon>
    </lineage>
</organism>
<feature type="transmembrane region" description="Helical" evidence="6">
    <location>
        <begin position="672"/>
        <end position="696"/>
    </location>
</feature>
<feature type="transmembrane region" description="Helical" evidence="6">
    <location>
        <begin position="483"/>
        <end position="501"/>
    </location>
</feature>
<dbReference type="AlphaFoldDB" id="A0A914VXL5"/>
<evidence type="ECO:0000256" key="6">
    <source>
        <dbReference type="SAM" id="Phobius"/>
    </source>
</evidence>
<evidence type="ECO:0000256" key="4">
    <source>
        <dbReference type="ARBA" id="ARBA00023136"/>
    </source>
</evidence>
<dbReference type="Gene3D" id="1.10.287.70">
    <property type="match status" value="2"/>
</dbReference>
<proteinExistence type="predicted"/>
<dbReference type="Proteomes" id="UP000887566">
    <property type="component" value="Unplaced"/>
</dbReference>
<evidence type="ECO:0000313" key="8">
    <source>
        <dbReference type="Proteomes" id="UP000887566"/>
    </source>
</evidence>
<evidence type="ECO:0000256" key="1">
    <source>
        <dbReference type="ARBA" id="ARBA00004141"/>
    </source>
</evidence>